<organism evidence="2 3">
    <name type="scientific">Pedobacter nutrimenti</name>
    <dbReference type="NCBI Taxonomy" id="1241337"/>
    <lineage>
        <taxon>Bacteria</taxon>
        <taxon>Pseudomonadati</taxon>
        <taxon>Bacteroidota</taxon>
        <taxon>Sphingobacteriia</taxon>
        <taxon>Sphingobacteriales</taxon>
        <taxon>Sphingobacteriaceae</taxon>
        <taxon>Pedobacter</taxon>
    </lineage>
</organism>
<sequence length="134" mass="14919">MKKTALLMVLFVALGTLVSKAQNKFSSWPALGEFHKVMSETFHPSEKGDLKPVKERSAELAEKAAKLNSSMIPSEFNKPAVKKAVKLLAAESLDLDKLIRKKGTDEQIKKSLVALHDRFHEIVGLCKDEGHEKH</sequence>
<dbReference type="Proteomes" id="UP000248198">
    <property type="component" value="Unassembled WGS sequence"/>
</dbReference>
<name>A0A318UFN0_9SPHI</name>
<accession>A0A318UFN0</accession>
<proteinExistence type="predicted"/>
<dbReference type="AlphaFoldDB" id="A0A318UFN0"/>
<keyword evidence="3" id="KW-1185">Reference proteome</keyword>
<gene>
    <name evidence="2" type="ORF">B0O44_105312</name>
</gene>
<evidence type="ECO:0000313" key="3">
    <source>
        <dbReference type="Proteomes" id="UP000248198"/>
    </source>
</evidence>
<feature type="signal peptide" evidence="1">
    <location>
        <begin position="1"/>
        <end position="21"/>
    </location>
</feature>
<comment type="caution">
    <text evidence="2">The sequence shown here is derived from an EMBL/GenBank/DDBJ whole genome shotgun (WGS) entry which is preliminary data.</text>
</comment>
<evidence type="ECO:0000256" key="1">
    <source>
        <dbReference type="SAM" id="SignalP"/>
    </source>
</evidence>
<dbReference type="RefSeq" id="WP_146229855.1">
    <property type="nucleotide sequence ID" value="NZ_QKLU01000005.1"/>
</dbReference>
<protein>
    <recommendedName>
        <fullName evidence="4">Cytochrome b562</fullName>
    </recommendedName>
</protein>
<evidence type="ECO:0000313" key="2">
    <source>
        <dbReference type="EMBL" id="PYF72937.1"/>
    </source>
</evidence>
<dbReference type="OrthoDB" id="666901at2"/>
<reference evidence="2 3" key="1">
    <citation type="submission" date="2018-06" db="EMBL/GenBank/DDBJ databases">
        <title>Genomic Encyclopedia of Archaeal and Bacterial Type Strains, Phase II (KMG-II): from individual species to whole genera.</title>
        <authorList>
            <person name="Goeker M."/>
        </authorList>
    </citation>
    <scope>NUCLEOTIDE SEQUENCE [LARGE SCALE GENOMIC DNA]</scope>
    <source>
        <strain evidence="2 3">DSM 27372</strain>
    </source>
</reference>
<dbReference type="EMBL" id="QKLU01000005">
    <property type="protein sequence ID" value="PYF72937.1"/>
    <property type="molecule type" value="Genomic_DNA"/>
</dbReference>
<evidence type="ECO:0008006" key="4">
    <source>
        <dbReference type="Google" id="ProtNLM"/>
    </source>
</evidence>
<feature type="chain" id="PRO_5016464054" description="Cytochrome b562" evidence="1">
    <location>
        <begin position="22"/>
        <end position="134"/>
    </location>
</feature>
<keyword evidence="1" id="KW-0732">Signal</keyword>